<dbReference type="Pfam" id="PF09282">
    <property type="entry name" value="Mago-bind"/>
    <property type="match status" value="1"/>
</dbReference>
<feature type="domain" description="WIBG Mago-binding" evidence="4">
    <location>
        <begin position="22"/>
        <end position="48"/>
    </location>
</feature>
<proteinExistence type="inferred from homology"/>
<dbReference type="AlphaFoldDB" id="A0A9P1IK31"/>
<dbReference type="InterPro" id="IPR015362">
    <property type="entry name" value="WIBG_mago-bd"/>
</dbReference>
<comment type="caution">
    <text evidence="5">The sequence shown here is derived from an EMBL/GenBank/DDBJ whole genome shotgun (WGS) entry which is preliminary data.</text>
</comment>
<name>A0A9P1IK31_9PELO</name>
<keyword evidence="6" id="KW-1185">Reference proteome</keyword>
<feature type="compositionally biased region" description="Basic and acidic residues" evidence="3">
    <location>
        <begin position="1"/>
        <end position="21"/>
    </location>
</feature>
<evidence type="ECO:0000256" key="3">
    <source>
        <dbReference type="SAM" id="MobiDB-lite"/>
    </source>
</evidence>
<evidence type="ECO:0000313" key="6">
    <source>
        <dbReference type="Proteomes" id="UP001152747"/>
    </source>
</evidence>
<dbReference type="InterPro" id="IPR039333">
    <property type="entry name" value="PYM1"/>
</dbReference>
<accession>A0A9P1IK31</accession>
<evidence type="ECO:0000256" key="2">
    <source>
        <dbReference type="ARBA" id="ARBA00018898"/>
    </source>
</evidence>
<sequence>MSKAKPDCNNDGGDLRVRTEEGETFITATQRPDGTWRKARKVKEGYIPQDEQPKYQNRMQAAASSGRTSSSAIGMTPRAMAAAGLQSKKPISAINKAPNMCVTPKDHIQKKIDLTKKKLDDIESMENRVKSGELVPQPNQIKKIERKQEYLDEIDRLTKEIEKL</sequence>
<dbReference type="GO" id="GO:0035145">
    <property type="term" value="C:exon-exon junction complex"/>
    <property type="evidence" value="ECO:0007669"/>
    <property type="project" value="TreeGrafter"/>
</dbReference>
<dbReference type="InterPro" id="IPR036348">
    <property type="entry name" value="WIBG_N_sf"/>
</dbReference>
<feature type="compositionally biased region" description="Low complexity" evidence="3">
    <location>
        <begin position="61"/>
        <end position="72"/>
    </location>
</feature>
<reference evidence="5" key="1">
    <citation type="submission" date="2022-11" db="EMBL/GenBank/DDBJ databases">
        <authorList>
            <person name="Kikuchi T."/>
        </authorList>
    </citation>
    <scope>NUCLEOTIDE SEQUENCE</scope>
    <source>
        <strain evidence="5">PS1010</strain>
    </source>
</reference>
<dbReference type="OrthoDB" id="21625at2759"/>
<dbReference type="SMART" id="SM01273">
    <property type="entry name" value="Mago-bind"/>
    <property type="match status" value="1"/>
</dbReference>
<evidence type="ECO:0000259" key="4">
    <source>
        <dbReference type="SMART" id="SM01273"/>
    </source>
</evidence>
<dbReference type="Proteomes" id="UP001152747">
    <property type="component" value="Unassembled WGS sequence"/>
</dbReference>
<dbReference type="GO" id="GO:0005737">
    <property type="term" value="C:cytoplasm"/>
    <property type="evidence" value="ECO:0007669"/>
    <property type="project" value="TreeGrafter"/>
</dbReference>
<organism evidence="5 6">
    <name type="scientific">Caenorhabditis angaria</name>
    <dbReference type="NCBI Taxonomy" id="860376"/>
    <lineage>
        <taxon>Eukaryota</taxon>
        <taxon>Metazoa</taxon>
        <taxon>Ecdysozoa</taxon>
        <taxon>Nematoda</taxon>
        <taxon>Chromadorea</taxon>
        <taxon>Rhabditida</taxon>
        <taxon>Rhabditina</taxon>
        <taxon>Rhabditomorpha</taxon>
        <taxon>Rhabditoidea</taxon>
        <taxon>Rhabditidae</taxon>
        <taxon>Peloderinae</taxon>
        <taxon>Caenorhabditis</taxon>
    </lineage>
</organism>
<dbReference type="EMBL" id="CANHGI010000003">
    <property type="protein sequence ID" value="CAI5444672.1"/>
    <property type="molecule type" value="Genomic_DNA"/>
</dbReference>
<dbReference type="PANTHER" id="PTHR22959">
    <property type="entry name" value="PYM PROTEIN"/>
    <property type="match status" value="1"/>
</dbReference>
<evidence type="ECO:0000256" key="1">
    <source>
        <dbReference type="ARBA" id="ARBA00009394"/>
    </source>
</evidence>
<dbReference type="GO" id="GO:0003723">
    <property type="term" value="F:RNA binding"/>
    <property type="evidence" value="ECO:0007669"/>
    <property type="project" value="TreeGrafter"/>
</dbReference>
<gene>
    <name evidence="5" type="ORF">CAMP_LOCUS7309</name>
</gene>
<feature type="region of interest" description="Disordered" evidence="3">
    <location>
        <begin position="1"/>
        <end position="73"/>
    </location>
</feature>
<protein>
    <recommendedName>
        <fullName evidence="2">Partner of Y14 and mago</fullName>
    </recommendedName>
</protein>
<comment type="similarity">
    <text evidence="1">Belongs to the pym family.</text>
</comment>
<dbReference type="PANTHER" id="PTHR22959:SF0">
    <property type="entry name" value="PARTNER OF Y14 AND MAGO"/>
    <property type="match status" value="1"/>
</dbReference>
<evidence type="ECO:0000313" key="5">
    <source>
        <dbReference type="EMBL" id="CAI5444672.1"/>
    </source>
</evidence>
<dbReference type="GO" id="GO:1903259">
    <property type="term" value="P:exon-exon junction complex disassembly"/>
    <property type="evidence" value="ECO:0007669"/>
    <property type="project" value="InterPro"/>
</dbReference>
<dbReference type="SUPFAM" id="SSF101931">
    <property type="entry name" value="Pym (Within the bgcn gene intron protein, WIBG), N-terminal domain"/>
    <property type="match status" value="1"/>
</dbReference>